<dbReference type="EMBL" id="JAAAMV010000028">
    <property type="protein sequence ID" value="NBD27567.1"/>
    <property type="molecule type" value="Genomic_DNA"/>
</dbReference>
<evidence type="ECO:0000256" key="1">
    <source>
        <dbReference type="ARBA" id="ARBA00006739"/>
    </source>
</evidence>
<comment type="similarity">
    <text evidence="1">Belongs to the glycosyltransferase 2 family.</text>
</comment>
<dbReference type="InterPro" id="IPR036412">
    <property type="entry name" value="HAD-like_sf"/>
</dbReference>
<sequence>MDNENILLPKVSIIVPIYGTESLLSKCLDSIINQTYKNLEIICVNDCSPGNAKQIVQEFCETDNRVKYVEHSVNKGLYHARITGAGLATGDYIAFVDSDDHISVDYYRLLIEKAMSSHADIIEGRIVREYESGEKFIQNLNNILADELHGNIIKQRFFSQEGVFYHWHVIWNKIYSMKLWKQCLPYYKKQDQHLIMTEDLLFSSLLFFNANHYCSVNNAVYYYFIRSDAATGAASNEKKMLKNISDMGIVFSFVENYLKLHEDGENLQHIKNWKTSYFRLWAGRAHSEPISSSARKNILNELRSSFGVISEESEQVKVEDYYHSIVTTTWDDRLEEIRRAIADPQMEFVSFDIFDTLVVRPFYSPQDLYIFMDDYFSMIYPEGALIPFSSIRFRAEERARGMLRMQNPTWEDVNLYEIYSYIKSEYNLPHPIVDMMLEKELELELRFIERRETIFELYRMACSINKKVIFVSDMYLPQTAIEKILSKVGYDEYHQLYVSSEVRLLKNTGSLFDYVVKDLNTQANRIIHIGDNWDSDKIKAQNKGWNSWFIGKTMDLLLNKLQDKETGHSANSFDDSSARWMSSEQAQYLSVRCMLAVVANRLFDNPFISFNAQTDFNCDPFFVGYYALGMHAFGLAHWLAEESQMKQQDTMHFMARDGYLPQLVYDIVSSQYPEAAKSNYLYASRLMLLPYLLTANNQYGLELFVSLHAHTPMSILKMFDEVLVENWTQMLNNYDVKLDKTFKSNKEFMDFVDLIMNKLVDSGKLTTHIDSLSRYYRSIIQGNDAIFDLGYSGRLQTILVKLLERPVDAYFVHANKETPWMYGRRNGFQVQTYYENKPEISGILREQLFAKSAPSSVSIRVDEVGVIEPVFEDYNDHPINAAFMEVMHQGAVQFAKDMTHTFGESITTWKFRKNEVSQPLEYYIHHSQNADRLLFNFSYSDDTVHGANDRNRLTHWWDAELARAHPSINRTTDQGINYERFGMLYNRSNIVKVLFYGLFDREELKTKLKRHYASKPILLNVIITSYRSLRRVKRRIIK</sequence>
<dbReference type="Proteomes" id="UP000665561">
    <property type="component" value="Unassembled WGS sequence"/>
</dbReference>
<dbReference type="InterPro" id="IPR001173">
    <property type="entry name" value="Glyco_trans_2-like"/>
</dbReference>
<evidence type="ECO:0000256" key="2">
    <source>
        <dbReference type="ARBA" id="ARBA00022676"/>
    </source>
</evidence>
<dbReference type="SUPFAM" id="SSF53448">
    <property type="entry name" value="Nucleotide-diphospho-sugar transferases"/>
    <property type="match status" value="1"/>
</dbReference>
<name>A0ABW9XZC2_9BACL</name>
<keyword evidence="2" id="KW-0328">Glycosyltransferase</keyword>
<dbReference type="CDD" id="cd00761">
    <property type="entry name" value="Glyco_tranf_GTA_type"/>
    <property type="match status" value="1"/>
</dbReference>
<gene>
    <name evidence="5" type="ORF">GT019_27150</name>
</gene>
<dbReference type="SUPFAM" id="SSF56784">
    <property type="entry name" value="HAD-like"/>
    <property type="match status" value="1"/>
</dbReference>
<dbReference type="InterPro" id="IPR029044">
    <property type="entry name" value="Nucleotide-diphossugar_trans"/>
</dbReference>
<dbReference type="PANTHER" id="PTHR22916:SF51">
    <property type="entry name" value="GLYCOSYLTRANSFERASE EPSH-RELATED"/>
    <property type="match status" value="1"/>
</dbReference>
<evidence type="ECO:0000259" key="4">
    <source>
        <dbReference type="Pfam" id="PF00535"/>
    </source>
</evidence>
<dbReference type="Gene3D" id="3.40.50.1000">
    <property type="entry name" value="HAD superfamily/HAD-like"/>
    <property type="match status" value="1"/>
</dbReference>
<organism evidence="5 6">
    <name type="scientific">Paenibacillus glycinis</name>
    <dbReference type="NCBI Taxonomy" id="2697035"/>
    <lineage>
        <taxon>Bacteria</taxon>
        <taxon>Bacillati</taxon>
        <taxon>Bacillota</taxon>
        <taxon>Bacilli</taxon>
        <taxon>Bacillales</taxon>
        <taxon>Paenibacillaceae</taxon>
        <taxon>Paenibacillus</taxon>
    </lineage>
</organism>
<dbReference type="Pfam" id="PF00535">
    <property type="entry name" value="Glycos_transf_2"/>
    <property type="match status" value="1"/>
</dbReference>
<keyword evidence="3" id="KW-0808">Transferase</keyword>
<proteinExistence type="inferred from homology"/>
<reference evidence="5 6" key="1">
    <citation type="submission" date="2020-01" db="EMBL/GenBank/DDBJ databases">
        <title>Paenibacillus soybeanensis sp. nov. isolated from the nodules of soybean (Glycine max(L.) Merr).</title>
        <authorList>
            <person name="Wang H."/>
        </authorList>
    </citation>
    <scope>NUCLEOTIDE SEQUENCE [LARGE SCALE GENOMIC DNA]</scope>
    <source>
        <strain evidence="5 6">T1</strain>
    </source>
</reference>
<dbReference type="InterPro" id="IPR023214">
    <property type="entry name" value="HAD_sf"/>
</dbReference>
<evidence type="ECO:0000313" key="6">
    <source>
        <dbReference type="Proteomes" id="UP000665561"/>
    </source>
</evidence>
<accession>A0ABW9XZC2</accession>
<dbReference type="Gene3D" id="3.90.550.10">
    <property type="entry name" value="Spore Coat Polysaccharide Biosynthesis Protein SpsA, Chain A"/>
    <property type="match status" value="1"/>
</dbReference>
<dbReference type="PANTHER" id="PTHR22916">
    <property type="entry name" value="GLYCOSYLTRANSFERASE"/>
    <property type="match status" value="1"/>
</dbReference>
<evidence type="ECO:0000256" key="3">
    <source>
        <dbReference type="ARBA" id="ARBA00022679"/>
    </source>
</evidence>
<feature type="domain" description="Glycosyltransferase 2-like" evidence="4">
    <location>
        <begin position="12"/>
        <end position="146"/>
    </location>
</feature>
<dbReference type="RefSeq" id="WP_161746584.1">
    <property type="nucleotide sequence ID" value="NZ_JAAAMV010000028.1"/>
</dbReference>
<keyword evidence="6" id="KW-1185">Reference proteome</keyword>
<comment type="caution">
    <text evidence="5">The sequence shown here is derived from an EMBL/GenBank/DDBJ whole genome shotgun (WGS) entry which is preliminary data.</text>
</comment>
<protein>
    <submittedName>
        <fullName evidence="5">Glycosyltransferase</fullName>
    </submittedName>
</protein>
<evidence type="ECO:0000313" key="5">
    <source>
        <dbReference type="EMBL" id="NBD27567.1"/>
    </source>
</evidence>
<dbReference type="Gene3D" id="1.10.150.400">
    <property type="match status" value="1"/>
</dbReference>